<evidence type="ECO:0000256" key="3">
    <source>
        <dbReference type="ARBA" id="ARBA00023125"/>
    </source>
</evidence>
<reference evidence="5 6" key="1">
    <citation type="submission" date="2015-12" db="EMBL/GenBank/DDBJ databases">
        <title>Complete genome of Roseateles depolymerans KCTC 42856.</title>
        <authorList>
            <person name="Kim K.M."/>
        </authorList>
    </citation>
    <scope>NUCLEOTIDE SEQUENCE [LARGE SCALE GENOMIC DNA]</scope>
    <source>
        <strain evidence="5 6">KCTC 42856</strain>
    </source>
</reference>
<dbReference type="PANTHER" id="PTHR30419:SF8">
    <property type="entry name" value="NITROGEN ASSIMILATION TRANSCRIPTIONAL ACTIVATOR-RELATED"/>
    <property type="match status" value="1"/>
</dbReference>
<dbReference type="Gene3D" id="1.10.10.10">
    <property type="entry name" value="Winged helix-like DNA-binding domain superfamily/Winged helix DNA-binding domain"/>
    <property type="match status" value="1"/>
</dbReference>
<organism evidence="5 6">
    <name type="scientific">Roseateles depolymerans</name>
    <dbReference type="NCBI Taxonomy" id="76731"/>
    <lineage>
        <taxon>Bacteria</taxon>
        <taxon>Pseudomonadati</taxon>
        <taxon>Pseudomonadota</taxon>
        <taxon>Betaproteobacteria</taxon>
        <taxon>Burkholderiales</taxon>
        <taxon>Sphaerotilaceae</taxon>
        <taxon>Roseateles</taxon>
    </lineage>
</organism>
<dbReference type="PRINTS" id="PR00039">
    <property type="entry name" value="HTHLYSR"/>
</dbReference>
<comment type="similarity">
    <text evidence="1">Belongs to the LysR transcriptional regulatory family.</text>
</comment>
<dbReference type="SUPFAM" id="SSF53850">
    <property type="entry name" value="Periplasmic binding protein-like II"/>
    <property type="match status" value="1"/>
</dbReference>
<keyword evidence="4" id="KW-0804">Transcription</keyword>
<evidence type="ECO:0000256" key="1">
    <source>
        <dbReference type="ARBA" id="ARBA00009437"/>
    </source>
</evidence>
<dbReference type="PANTHER" id="PTHR30419">
    <property type="entry name" value="HTH-TYPE TRANSCRIPTIONAL REGULATOR YBHD"/>
    <property type="match status" value="1"/>
</dbReference>
<dbReference type="InterPro" id="IPR000847">
    <property type="entry name" value="LysR_HTH_N"/>
</dbReference>
<dbReference type="FunFam" id="1.10.10.10:FF:000001">
    <property type="entry name" value="LysR family transcriptional regulator"/>
    <property type="match status" value="1"/>
</dbReference>
<proteinExistence type="inferred from homology"/>
<evidence type="ECO:0000313" key="5">
    <source>
        <dbReference type="EMBL" id="ALV08528.1"/>
    </source>
</evidence>
<dbReference type="PATRIC" id="fig|76731.3.peg.4179"/>
<dbReference type="InterPro" id="IPR050950">
    <property type="entry name" value="HTH-type_LysR_regulators"/>
</dbReference>
<evidence type="ECO:0000256" key="2">
    <source>
        <dbReference type="ARBA" id="ARBA00023015"/>
    </source>
</evidence>
<dbReference type="PROSITE" id="PS50931">
    <property type="entry name" value="HTH_LYSR"/>
    <property type="match status" value="1"/>
</dbReference>
<dbReference type="InterPro" id="IPR036388">
    <property type="entry name" value="WH-like_DNA-bd_sf"/>
</dbReference>
<evidence type="ECO:0000313" key="6">
    <source>
        <dbReference type="Proteomes" id="UP000060699"/>
    </source>
</evidence>
<dbReference type="CDD" id="cd08440">
    <property type="entry name" value="PBP2_LTTR_like_4"/>
    <property type="match status" value="1"/>
</dbReference>
<dbReference type="GO" id="GO:0005829">
    <property type="term" value="C:cytosol"/>
    <property type="evidence" value="ECO:0007669"/>
    <property type="project" value="TreeGrafter"/>
</dbReference>
<dbReference type="Gene3D" id="3.40.190.10">
    <property type="entry name" value="Periplasmic binding protein-like II"/>
    <property type="match status" value="2"/>
</dbReference>
<gene>
    <name evidence="5" type="ORF">RD2015_4079</name>
</gene>
<dbReference type="GO" id="GO:0003677">
    <property type="term" value="F:DNA binding"/>
    <property type="evidence" value="ECO:0007669"/>
    <property type="project" value="UniProtKB-KW"/>
</dbReference>
<name>A0A0U3NJE0_9BURK</name>
<dbReference type="Pfam" id="PF00126">
    <property type="entry name" value="HTH_1"/>
    <property type="match status" value="1"/>
</dbReference>
<dbReference type="InterPro" id="IPR036390">
    <property type="entry name" value="WH_DNA-bd_sf"/>
</dbReference>
<dbReference type="RefSeq" id="WP_083525837.1">
    <property type="nucleotide sequence ID" value="NZ_CP013729.1"/>
</dbReference>
<protein>
    <submittedName>
        <fullName evidence="5">Uncharacterized protein</fullName>
    </submittedName>
</protein>
<dbReference type="Pfam" id="PF03466">
    <property type="entry name" value="LysR_substrate"/>
    <property type="match status" value="1"/>
</dbReference>
<evidence type="ECO:0000256" key="4">
    <source>
        <dbReference type="ARBA" id="ARBA00023163"/>
    </source>
</evidence>
<dbReference type="AlphaFoldDB" id="A0A0U3NJE0"/>
<keyword evidence="3" id="KW-0238">DNA-binding</keyword>
<keyword evidence="6" id="KW-1185">Reference proteome</keyword>
<dbReference type="OrthoDB" id="8675247at2"/>
<dbReference type="STRING" id="76731.RD2015_4079"/>
<dbReference type="EMBL" id="CP013729">
    <property type="protein sequence ID" value="ALV08528.1"/>
    <property type="molecule type" value="Genomic_DNA"/>
</dbReference>
<accession>A0A0U3NJE0</accession>
<dbReference type="KEGG" id="rdp:RD2015_4079"/>
<dbReference type="Proteomes" id="UP000060699">
    <property type="component" value="Chromosome"/>
</dbReference>
<dbReference type="InterPro" id="IPR005119">
    <property type="entry name" value="LysR_subst-bd"/>
</dbReference>
<dbReference type="GO" id="GO:0003700">
    <property type="term" value="F:DNA-binding transcription factor activity"/>
    <property type="evidence" value="ECO:0007669"/>
    <property type="project" value="InterPro"/>
</dbReference>
<sequence length="325" mass="34657">MRINFDVAELAAFVAVAERLNFRAASEALFISPSALSRRIDRLEEALGLRLFERTTRRVALTEDGRHFLAHASDALASLQNAISDVSERAVRRTGVVTIACIPSVANHLLPTVLSTFASRHPHTRLRMLDQSAPLVLQAVSEGTADFGINFLGAQDPTIDFTAVVNERYVLAVPAGHRLARQRAVGWEELVDERFVSLASGSGNRMLLDNAMAQAKARPVAHVEANHVEGAMALVRAGLGVSAIPGLALAGTSSKDLVGIPLVRPAVSRTLGLIARKGHQLAPQPAELARLLMQSLRAHARRSAKTGASAVLDSPPAGLGTHTKT</sequence>
<keyword evidence="2" id="KW-0805">Transcription regulation</keyword>
<dbReference type="SUPFAM" id="SSF46785">
    <property type="entry name" value="Winged helix' DNA-binding domain"/>
    <property type="match status" value="1"/>
</dbReference>